<reference evidence="3" key="1">
    <citation type="journal article" date="2023" name="Insect Mol. Biol.">
        <title>Genome sequencing provides insights into the evolution of gene families encoding plant cell wall-degrading enzymes in longhorned beetles.</title>
        <authorList>
            <person name="Shin N.R."/>
            <person name="Okamura Y."/>
            <person name="Kirsch R."/>
            <person name="Pauchet Y."/>
        </authorList>
    </citation>
    <scope>NUCLEOTIDE SEQUENCE</scope>
    <source>
        <strain evidence="3">RBIC_L_NR</strain>
    </source>
</reference>
<name>A0AAV8YDU7_9CUCU</name>
<protein>
    <recommendedName>
        <fullName evidence="2">Glycosyl-hydrolase family 116 catalytic region domain-containing protein</fullName>
    </recommendedName>
</protein>
<accession>A0AAV8YDU7</accession>
<keyword evidence="1" id="KW-1133">Transmembrane helix</keyword>
<dbReference type="GO" id="GO:0008422">
    <property type="term" value="F:beta-glucosidase activity"/>
    <property type="evidence" value="ECO:0007669"/>
    <property type="project" value="TreeGrafter"/>
</dbReference>
<dbReference type="Proteomes" id="UP001162156">
    <property type="component" value="Unassembled WGS sequence"/>
</dbReference>
<organism evidence="3 4">
    <name type="scientific">Rhamnusium bicolor</name>
    <dbReference type="NCBI Taxonomy" id="1586634"/>
    <lineage>
        <taxon>Eukaryota</taxon>
        <taxon>Metazoa</taxon>
        <taxon>Ecdysozoa</taxon>
        <taxon>Arthropoda</taxon>
        <taxon>Hexapoda</taxon>
        <taxon>Insecta</taxon>
        <taxon>Pterygota</taxon>
        <taxon>Neoptera</taxon>
        <taxon>Endopterygota</taxon>
        <taxon>Coleoptera</taxon>
        <taxon>Polyphaga</taxon>
        <taxon>Cucujiformia</taxon>
        <taxon>Chrysomeloidea</taxon>
        <taxon>Cerambycidae</taxon>
        <taxon>Lepturinae</taxon>
        <taxon>Rhagiini</taxon>
        <taxon>Rhamnusium</taxon>
    </lineage>
</organism>
<dbReference type="SUPFAM" id="SSF48208">
    <property type="entry name" value="Six-hairpin glycosidases"/>
    <property type="match status" value="1"/>
</dbReference>
<sequence>MYNACYTVMHKALAYDTDGDGLIENSGQPDQTFDTWVMSGTSAYCGGLWLAALLAMVGMADLLGKLDDRKLFEQLLAKGKKSFEKKLWNGLYYNFDCSKNQSNSIMADQLCGQWYLRCCKINEYIVFPKDHIQATLKTIFENNVQSFCNGNMGAVNGFLNGDIDYFTIQSQESWTGVTYALAATMIQELLTPPEALYAHKYYRAIGYMRPLSIWSMQLALEERNKKD</sequence>
<dbReference type="PANTHER" id="PTHR12654">
    <property type="entry name" value="BILE ACID BETA-GLUCOSIDASE-RELATED"/>
    <property type="match status" value="1"/>
</dbReference>
<dbReference type="InterPro" id="IPR008928">
    <property type="entry name" value="6-hairpin_glycosidase_sf"/>
</dbReference>
<evidence type="ECO:0000313" key="3">
    <source>
        <dbReference type="EMBL" id="KAJ8949504.1"/>
    </source>
</evidence>
<dbReference type="InterPro" id="IPR052566">
    <property type="entry name" value="Non-lysos_glucosylceramidase"/>
</dbReference>
<comment type="caution">
    <text evidence="3">The sequence shown here is derived from an EMBL/GenBank/DDBJ whole genome shotgun (WGS) entry which is preliminary data.</text>
</comment>
<evidence type="ECO:0000259" key="2">
    <source>
        <dbReference type="Pfam" id="PF04685"/>
    </source>
</evidence>
<dbReference type="InterPro" id="IPR012341">
    <property type="entry name" value="6hp_glycosidase-like_sf"/>
</dbReference>
<dbReference type="AlphaFoldDB" id="A0AAV8YDU7"/>
<evidence type="ECO:0000256" key="1">
    <source>
        <dbReference type="SAM" id="Phobius"/>
    </source>
</evidence>
<feature type="domain" description="Glycosyl-hydrolase family 116 catalytic region" evidence="2">
    <location>
        <begin position="1"/>
        <end position="188"/>
    </location>
</feature>
<dbReference type="Gene3D" id="1.50.10.10">
    <property type="match status" value="1"/>
</dbReference>
<keyword evidence="4" id="KW-1185">Reference proteome</keyword>
<keyword evidence="1" id="KW-0472">Membrane</keyword>
<dbReference type="EMBL" id="JANEYF010002228">
    <property type="protein sequence ID" value="KAJ8949504.1"/>
    <property type="molecule type" value="Genomic_DNA"/>
</dbReference>
<dbReference type="GO" id="GO:0005975">
    <property type="term" value="P:carbohydrate metabolic process"/>
    <property type="evidence" value="ECO:0007669"/>
    <property type="project" value="InterPro"/>
</dbReference>
<dbReference type="Pfam" id="PF04685">
    <property type="entry name" value="DUF608"/>
    <property type="match status" value="1"/>
</dbReference>
<gene>
    <name evidence="3" type="ORF">NQ314_008197</name>
</gene>
<dbReference type="InterPro" id="IPR006775">
    <property type="entry name" value="GH116_catalytic"/>
</dbReference>
<evidence type="ECO:0000313" key="4">
    <source>
        <dbReference type="Proteomes" id="UP001162156"/>
    </source>
</evidence>
<dbReference type="PANTHER" id="PTHR12654:SF0">
    <property type="entry name" value="NON-LYSOSOMAL GLUCOSYLCERAMIDASE"/>
    <property type="match status" value="1"/>
</dbReference>
<feature type="transmembrane region" description="Helical" evidence="1">
    <location>
        <begin position="41"/>
        <end position="63"/>
    </location>
</feature>
<keyword evidence="1" id="KW-0812">Transmembrane</keyword>
<proteinExistence type="predicted"/>